<organism evidence="1 2">
    <name type="scientific">Raoultella planticola</name>
    <name type="common">Klebsiella planticola</name>
    <dbReference type="NCBI Taxonomy" id="575"/>
    <lineage>
        <taxon>Bacteria</taxon>
        <taxon>Pseudomonadati</taxon>
        <taxon>Pseudomonadota</taxon>
        <taxon>Gammaproteobacteria</taxon>
        <taxon>Enterobacterales</taxon>
        <taxon>Enterobacteriaceae</taxon>
        <taxon>Klebsiella/Raoultella group</taxon>
        <taxon>Raoultella</taxon>
    </lineage>
</organism>
<evidence type="ECO:0000313" key="1">
    <source>
        <dbReference type="EMBL" id="MDZ7468074.1"/>
    </source>
</evidence>
<keyword evidence="2" id="KW-1185">Reference proteome</keyword>
<accession>A0ABU5M784</accession>
<reference evidence="1 2" key="1">
    <citation type="submission" date="2023-12" db="EMBL/GenBank/DDBJ databases">
        <title>N/s.</title>
        <authorList>
            <person name="Dale J."/>
        </authorList>
    </citation>
    <scope>NUCLEOTIDE SEQUENCE [LARGE SCALE GENOMIC DNA]</scope>
    <source>
        <strain evidence="1 2">2023EL-01226</strain>
    </source>
</reference>
<evidence type="ECO:0000313" key="2">
    <source>
        <dbReference type="Proteomes" id="UP001293169"/>
    </source>
</evidence>
<dbReference type="EMBL" id="JAXUDK010000015">
    <property type="protein sequence ID" value="MDZ7468074.1"/>
    <property type="molecule type" value="Genomic_DNA"/>
</dbReference>
<comment type="caution">
    <text evidence="1">The sequence shown here is derived from an EMBL/GenBank/DDBJ whole genome shotgun (WGS) entry which is preliminary data.</text>
</comment>
<name>A0ABU5M784_RAOPL</name>
<dbReference type="RefSeq" id="WP_131063841.1">
    <property type="nucleotide sequence ID" value="NZ_BIJB01000002.1"/>
</dbReference>
<sequence length="85" mass="9622">MHGDEILQNAAITRIIQHFAGKEIFLAPGSGEKRRRGGAGRHFFTRRVCKTATAVYPYPAHNHEGDNNMCTNLHDNARQYAEEKK</sequence>
<gene>
    <name evidence="1" type="ORF">U5E74_20840</name>
</gene>
<protein>
    <submittedName>
        <fullName evidence="1">Uncharacterized protein</fullName>
    </submittedName>
</protein>
<dbReference type="Proteomes" id="UP001293169">
    <property type="component" value="Unassembled WGS sequence"/>
</dbReference>
<proteinExistence type="predicted"/>